<proteinExistence type="predicted"/>
<evidence type="ECO:0000313" key="2">
    <source>
        <dbReference type="Proteomes" id="UP000324222"/>
    </source>
</evidence>
<dbReference type="EMBL" id="VSRR010000917">
    <property type="protein sequence ID" value="MPC20856.1"/>
    <property type="molecule type" value="Genomic_DNA"/>
</dbReference>
<protein>
    <submittedName>
        <fullName evidence="1">Uncharacterized protein</fullName>
    </submittedName>
</protein>
<gene>
    <name evidence="1" type="ORF">E2C01_013817</name>
</gene>
<evidence type="ECO:0000313" key="1">
    <source>
        <dbReference type="EMBL" id="MPC20856.1"/>
    </source>
</evidence>
<organism evidence="1 2">
    <name type="scientific">Portunus trituberculatus</name>
    <name type="common">Swimming crab</name>
    <name type="synonym">Neptunus trituberculatus</name>
    <dbReference type="NCBI Taxonomy" id="210409"/>
    <lineage>
        <taxon>Eukaryota</taxon>
        <taxon>Metazoa</taxon>
        <taxon>Ecdysozoa</taxon>
        <taxon>Arthropoda</taxon>
        <taxon>Crustacea</taxon>
        <taxon>Multicrustacea</taxon>
        <taxon>Malacostraca</taxon>
        <taxon>Eumalacostraca</taxon>
        <taxon>Eucarida</taxon>
        <taxon>Decapoda</taxon>
        <taxon>Pleocyemata</taxon>
        <taxon>Brachyura</taxon>
        <taxon>Eubrachyura</taxon>
        <taxon>Portunoidea</taxon>
        <taxon>Portunidae</taxon>
        <taxon>Portuninae</taxon>
        <taxon>Portunus</taxon>
    </lineage>
</organism>
<dbReference type="AlphaFoldDB" id="A0A5B7DIF8"/>
<name>A0A5B7DIF8_PORTR</name>
<accession>A0A5B7DIF8</accession>
<keyword evidence="2" id="KW-1185">Reference proteome</keyword>
<reference evidence="1 2" key="1">
    <citation type="submission" date="2019-05" db="EMBL/GenBank/DDBJ databases">
        <title>Another draft genome of Portunus trituberculatus and its Hox gene families provides insights of decapod evolution.</title>
        <authorList>
            <person name="Jeong J.-H."/>
            <person name="Song I."/>
            <person name="Kim S."/>
            <person name="Choi T."/>
            <person name="Kim D."/>
            <person name="Ryu S."/>
            <person name="Kim W."/>
        </authorList>
    </citation>
    <scope>NUCLEOTIDE SEQUENCE [LARGE SCALE GENOMIC DNA]</scope>
    <source>
        <tissue evidence="1">Muscle</tissue>
    </source>
</reference>
<comment type="caution">
    <text evidence="1">The sequence shown here is derived from an EMBL/GenBank/DDBJ whole genome shotgun (WGS) entry which is preliminary data.</text>
</comment>
<sequence>MKANPLDWPVFLSLAKKMRLMSPKGRNKSCRSCSRVFSDRLVTRTVAVSSGNSPQHFMTCQPILLWCHGVSSNSPRPLEDIMDSPFLEPPSLMDGGTYLPCVPPAIFALSTPGAPPACWASSSAFSSPWLTTQRNKPQPHNTIILPTHTYIAIKTQYNKSTGSRQVVMACSYRTRREERRGSSLSL</sequence>
<dbReference type="Proteomes" id="UP000324222">
    <property type="component" value="Unassembled WGS sequence"/>
</dbReference>